<evidence type="ECO:0000256" key="2">
    <source>
        <dbReference type="ARBA" id="ARBA00022475"/>
    </source>
</evidence>
<sequence>MTGWTILLVGLGAAIGAPLRYLADTAARSRFGTAFPWGTFAVNITGSLVLGALLGATPVLPLAVQSAVGTGFCGALTTYSTFSHEVVALTERRATPTACGYLLASVVLGVLAATAGWALTRWAI</sequence>
<evidence type="ECO:0000256" key="9">
    <source>
        <dbReference type="ARBA" id="ARBA00049940"/>
    </source>
</evidence>
<keyword evidence="10" id="KW-0479">Metal-binding</keyword>
<feature type="transmembrane region" description="Helical" evidence="10">
    <location>
        <begin position="62"/>
        <end position="82"/>
    </location>
</feature>
<comment type="caution">
    <text evidence="11">The sequence shown here is derived from an EMBL/GenBank/DDBJ whole genome shotgun (WGS) entry which is preliminary data.</text>
</comment>
<dbReference type="NCBIfam" id="TIGR00494">
    <property type="entry name" value="crcB"/>
    <property type="match status" value="1"/>
</dbReference>
<comment type="function">
    <text evidence="9 10">Fluoride-specific ion channel. Important for reducing fluoride concentration in the cell, thus reducing its toxicity.</text>
</comment>
<keyword evidence="6 10" id="KW-0407">Ion channel</keyword>
<accession>A0ABS4W506</accession>
<dbReference type="Pfam" id="PF02537">
    <property type="entry name" value="CRCB"/>
    <property type="match status" value="1"/>
</dbReference>
<evidence type="ECO:0000256" key="4">
    <source>
        <dbReference type="ARBA" id="ARBA00022989"/>
    </source>
</evidence>
<keyword evidence="4 10" id="KW-1133">Transmembrane helix</keyword>
<comment type="similarity">
    <text evidence="7 10">Belongs to the fluoride channel Fluc/FEX (TC 1.A.43) family.</text>
</comment>
<proteinExistence type="inferred from homology"/>
<feature type="transmembrane region" description="Helical" evidence="10">
    <location>
        <begin position="6"/>
        <end position="23"/>
    </location>
</feature>
<keyword evidence="3 10" id="KW-0812">Transmembrane</keyword>
<dbReference type="InterPro" id="IPR003691">
    <property type="entry name" value="FluC"/>
</dbReference>
<reference evidence="11 12" key="1">
    <citation type="submission" date="2021-03" db="EMBL/GenBank/DDBJ databases">
        <title>Sequencing the genomes of 1000 actinobacteria strains.</title>
        <authorList>
            <person name="Klenk H.-P."/>
        </authorList>
    </citation>
    <scope>NUCLEOTIDE SEQUENCE [LARGE SCALE GENOMIC DNA]</scope>
    <source>
        <strain evidence="11 12">DSM 45256</strain>
    </source>
</reference>
<feature type="binding site" evidence="10">
    <location>
        <position position="74"/>
    </location>
    <ligand>
        <name>Na(+)</name>
        <dbReference type="ChEBI" id="CHEBI:29101"/>
        <note>structural</note>
    </ligand>
</feature>
<dbReference type="Proteomes" id="UP001519295">
    <property type="component" value="Unassembled WGS sequence"/>
</dbReference>
<keyword evidence="10" id="KW-0813">Transport</keyword>
<dbReference type="PANTHER" id="PTHR28259:SF1">
    <property type="entry name" value="FLUORIDE EXPORT PROTEIN 1-RELATED"/>
    <property type="match status" value="1"/>
</dbReference>
<name>A0ABS4W506_9PSEU</name>
<organism evidence="11 12">
    <name type="scientific">Pseudonocardia parietis</name>
    <dbReference type="NCBI Taxonomy" id="570936"/>
    <lineage>
        <taxon>Bacteria</taxon>
        <taxon>Bacillati</taxon>
        <taxon>Actinomycetota</taxon>
        <taxon>Actinomycetes</taxon>
        <taxon>Pseudonocardiales</taxon>
        <taxon>Pseudonocardiaceae</taxon>
        <taxon>Pseudonocardia</taxon>
    </lineage>
</organism>
<comment type="subcellular location">
    <subcellularLocation>
        <location evidence="1 10">Cell membrane</location>
        <topology evidence="1 10">Multi-pass membrane protein</topology>
    </subcellularLocation>
</comment>
<keyword evidence="12" id="KW-1185">Reference proteome</keyword>
<dbReference type="RefSeq" id="WP_210034917.1">
    <property type="nucleotide sequence ID" value="NZ_JAGINU010000001.1"/>
</dbReference>
<evidence type="ECO:0000256" key="3">
    <source>
        <dbReference type="ARBA" id="ARBA00022692"/>
    </source>
</evidence>
<comment type="catalytic activity">
    <reaction evidence="8">
        <text>fluoride(in) = fluoride(out)</text>
        <dbReference type="Rhea" id="RHEA:76159"/>
        <dbReference type="ChEBI" id="CHEBI:17051"/>
    </reaction>
    <physiologicalReaction direction="left-to-right" evidence="8">
        <dbReference type="Rhea" id="RHEA:76160"/>
    </physiologicalReaction>
</comment>
<evidence type="ECO:0000256" key="7">
    <source>
        <dbReference type="ARBA" id="ARBA00035120"/>
    </source>
</evidence>
<evidence type="ECO:0000256" key="6">
    <source>
        <dbReference type="ARBA" id="ARBA00023303"/>
    </source>
</evidence>
<dbReference type="PANTHER" id="PTHR28259">
    <property type="entry name" value="FLUORIDE EXPORT PROTEIN 1-RELATED"/>
    <property type="match status" value="1"/>
</dbReference>
<keyword evidence="10" id="KW-0406">Ion transport</keyword>
<evidence type="ECO:0000256" key="10">
    <source>
        <dbReference type="HAMAP-Rule" id="MF_00454"/>
    </source>
</evidence>
<feature type="transmembrane region" description="Helical" evidence="10">
    <location>
        <begin position="94"/>
        <end position="119"/>
    </location>
</feature>
<evidence type="ECO:0000313" key="11">
    <source>
        <dbReference type="EMBL" id="MBP2371193.1"/>
    </source>
</evidence>
<protein>
    <recommendedName>
        <fullName evidence="10">Fluoride-specific ion channel FluC</fullName>
    </recommendedName>
</protein>
<comment type="activity regulation">
    <text evidence="10">Na(+) is not transported, but it plays an essential structural role and its presence is essential for fluoride channel function.</text>
</comment>
<dbReference type="EMBL" id="JAGINU010000001">
    <property type="protein sequence ID" value="MBP2371193.1"/>
    <property type="molecule type" value="Genomic_DNA"/>
</dbReference>
<evidence type="ECO:0000313" key="12">
    <source>
        <dbReference type="Proteomes" id="UP001519295"/>
    </source>
</evidence>
<dbReference type="HAMAP" id="MF_00454">
    <property type="entry name" value="FluC"/>
    <property type="match status" value="1"/>
</dbReference>
<feature type="binding site" evidence="10">
    <location>
        <position position="77"/>
    </location>
    <ligand>
        <name>Na(+)</name>
        <dbReference type="ChEBI" id="CHEBI:29101"/>
        <note>structural</note>
    </ligand>
</feature>
<evidence type="ECO:0000256" key="5">
    <source>
        <dbReference type="ARBA" id="ARBA00023136"/>
    </source>
</evidence>
<gene>
    <name evidence="10" type="primary">fluC</name>
    <name evidence="10" type="synonym">crcB</name>
    <name evidence="11" type="ORF">JOF36_006889</name>
</gene>
<keyword evidence="5 10" id="KW-0472">Membrane</keyword>
<keyword evidence="2 10" id="KW-1003">Cell membrane</keyword>
<evidence type="ECO:0000256" key="1">
    <source>
        <dbReference type="ARBA" id="ARBA00004651"/>
    </source>
</evidence>
<evidence type="ECO:0000256" key="8">
    <source>
        <dbReference type="ARBA" id="ARBA00035585"/>
    </source>
</evidence>
<keyword evidence="10" id="KW-0915">Sodium</keyword>
<feature type="transmembrane region" description="Helical" evidence="10">
    <location>
        <begin position="35"/>
        <end position="56"/>
    </location>
</feature>